<organism evidence="2 3">
    <name type="scientific">Trichomonas vaginalis (strain ATCC PRA-98 / G3)</name>
    <dbReference type="NCBI Taxonomy" id="412133"/>
    <lineage>
        <taxon>Eukaryota</taxon>
        <taxon>Metamonada</taxon>
        <taxon>Parabasalia</taxon>
        <taxon>Trichomonadida</taxon>
        <taxon>Trichomonadidae</taxon>
        <taxon>Trichomonas</taxon>
    </lineage>
</organism>
<evidence type="ECO:0000313" key="2">
    <source>
        <dbReference type="EMBL" id="EAY02814.1"/>
    </source>
</evidence>
<reference evidence="2" key="2">
    <citation type="journal article" date="2007" name="Science">
        <title>Draft genome sequence of the sexually transmitted pathogen Trichomonas vaginalis.</title>
        <authorList>
            <person name="Carlton J.M."/>
            <person name="Hirt R.P."/>
            <person name="Silva J.C."/>
            <person name="Delcher A.L."/>
            <person name="Schatz M."/>
            <person name="Zhao Q."/>
            <person name="Wortman J.R."/>
            <person name="Bidwell S.L."/>
            <person name="Alsmark U.C.M."/>
            <person name="Besteiro S."/>
            <person name="Sicheritz-Ponten T."/>
            <person name="Noel C.J."/>
            <person name="Dacks J.B."/>
            <person name="Foster P.G."/>
            <person name="Simillion C."/>
            <person name="Van de Peer Y."/>
            <person name="Miranda-Saavedra D."/>
            <person name="Barton G.J."/>
            <person name="Westrop G.D."/>
            <person name="Mueller S."/>
            <person name="Dessi D."/>
            <person name="Fiori P.L."/>
            <person name="Ren Q."/>
            <person name="Paulsen I."/>
            <person name="Zhang H."/>
            <person name="Bastida-Corcuera F.D."/>
            <person name="Simoes-Barbosa A."/>
            <person name="Brown M.T."/>
            <person name="Hayes R.D."/>
            <person name="Mukherjee M."/>
            <person name="Okumura C.Y."/>
            <person name="Schneider R."/>
            <person name="Smith A.J."/>
            <person name="Vanacova S."/>
            <person name="Villalvazo M."/>
            <person name="Haas B.J."/>
            <person name="Pertea M."/>
            <person name="Feldblyum T.V."/>
            <person name="Utterback T.R."/>
            <person name="Shu C.L."/>
            <person name="Osoegawa K."/>
            <person name="de Jong P.J."/>
            <person name="Hrdy I."/>
            <person name="Horvathova L."/>
            <person name="Zubacova Z."/>
            <person name="Dolezal P."/>
            <person name="Malik S.B."/>
            <person name="Logsdon J.M. Jr."/>
            <person name="Henze K."/>
            <person name="Gupta A."/>
            <person name="Wang C.C."/>
            <person name="Dunne R.L."/>
            <person name="Upcroft J.A."/>
            <person name="Upcroft P."/>
            <person name="White O."/>
            <person name="Salzberg S.L."/>
            <person name="Tang P."/>
            <person name="Chiu C.-H."/>
            <person name="Lee Y.-S."/>
            <person name="Embley T.M."/>
            <person name="Coombs G.H."/>
            <person name="Mottram J.C."/>
            <person name="Tachezy J."/>
            <person name="Fraser-Liggett C.M."/>
            <person name="Johnson P.J."/>
        </authorList>
    </citation>
    <scope>NUCLEOTIDE SEQUENCE [LARGE SCALE GENOMIC DNA]</scope>
    <source>
        <strain evidence="2">G3</strain>
    </source>
</reference>
<gene>
    <name evidence="2" type="ORF">TVAG_292820</name>
</gene>
<evidence type="ECO:0000313" key="3">
    <source>
        <dbReference type="Proteomes" id="UP000001542"/>
    </source>
</evidence>
<keyword evidence="3" id="KW-1185">Reference proteome</keyword>
<dbReference type="KEGG" id="tva:4760655"/>
<name>A2EWX2_TRIV3</name>
<reference evidence="2" key="1">
    <citation type="submission" date="2006-10" db="EMBL/GenBank/DDBJ databases">
        <authorList>
            <person name="Amadeo P."/>
            <person name="Zhao Q."/>
            <person name="Wortman J."/>
            <person name="Fraser-Liggett C."/>
            <person name="Carlton J."/>
        </authorList>
    </citation>
    <scope>NUCLEOTIDE SEQUENCE</scope>
    <source>
        <strain evidence="2">G3</strain>
    </source>
</reference>
<accession>A2EWX2</accession>
<sequence length="300" mass="34795">MNTIGPPRSRAKLVPFWKTLLVAMTMSFTLTAFILRELDFGKQIVCPYCDVQNEKTQMDISQLTFITYANPDQSINSEFKNAIHSWLNVSKEAKVLILRSNNRLDATFTFLSSFPKDRVQLAWTRRIDMKRHIYLDDYFEIGTKLITSKYAVFIRPSVFIQSQWFSAVQKAIQDVNTSKYVIVGQTYLKSLNKVYDYTDFFLFQVTDMPFDIYSIPPFISSKEYWPEWLLGWFNHQTTLFSLDKSYLVSSRQLNDVFNLNNAMTAVNKNVAFTNGNFSANIRDVAYMATDSGIISMKKTL</sequence>
<dbReference type="RefSeq" id="XP_001315037.1">
    <property type="nucleotide sequence ID" value="XM_001315002.1"/>
</dbReference>
<feature type="transmembrane region" description="Helical" evidence="1">
    <location>
        <begin position="16"/>
        <end position="35"/>
    </location>
</feature>
<dbReference type="VEuPathDB" id="TrichDB:TVAGG3_0268050"/>
<evidence type="ECO:0000256" key="1">
    <source>
        <dbReference type="SAM" id="Phobius"/>
    </source>
</evidence>
<keyword evidence="1" id="KW-1133">Transmembrane helix</keyword>
<proteinExistence type="predicted"/>
<keyword evidence="1" id="KW-0812">Transmembrane</keyword>
<keyword evidence="1" id="KW-0472">Membrane</keyword>
<dbReference type="AlphaFoldDB" id="A2EWX2"/>
<dbReference type="InParanoid" id="A2EWX2"/>
<dbReference type="EMBL" id="DS113523">
    <property type="protein sequence ID" value="EAY02814.1"/>
    <property type="molecule type" value="Genomic_DNA"/>
</dbReference>
<dbReference type="VEuPathDB" id="TrichDB:TVAG_292820"/>
<protein>
    <submittedName>
        <fullName evidence="2">Uncharacterized protein</fullName>
    </submittedName>
</protein>
<dbReference type="Proteomes" id="UP000001542">
    <property type="component" value="Unassembled WGS sequence"/>
</dbReference>